<feature type="compositionally biased region" description="Polar residues" evidence="11">
    <location>
        <begin position="91"/>
        <end position="110"/>
    </location>
</feature>
<comment type="subcellular location">
    <subcellularLocation>
        <location evidence="1">Golgi apparatus membrane</location>
        <topology evidence="1">Single-pass type IV membrane protein</topology>
    </subcellularLocation>
</comment>
<evidence type="ECO:0000256" key="6">
    <source>
        <dbReference type="ARBA" id="ARBA00023054"/>
    </source>
</evidence>
<accession>A0A6G1AD30</accession>
<organism evidence="13 14">
    <name type="scientific">Crocuta crocuta</name>
    <name type="common">Spotted hyena</name>
    <dbReference type="NCBI Taxonomy" id="9678"/>
    <lineage>
        <taxon>Eukaryota</taxon>
        <taxon>Metazoa</taxon>
        <taxon>Chordata</taxon>
        <taxon>Craniata</taxon>
        <taxon>Vertebrata</taxon>
        <taxon>Euteleostomi</taxon>
        <taxon>Mammalia</taxon>
        <taxon>Eutheria</taxon>
        <taxon>Laurasiatheria</taxon>
        <taxon>Carnivora</taxon>
        <taxon>Feliformia</taxon>
        <taxon>Hyaenidae</taxon>
        <taxon>Crocuta</taxon>
    </lineage>
</organism>
<dbReference type="PANTHER" id="PTHR13815">
    <property type="entry name" value="GOLGIN-84"/>
    <property type="match status" value="1"/>
</dbReference>
<evidence type="ECO:0000256" key="9">
    <source>
        <dbReference type="ARBA" id="ARBA00032404"/>
    </source>
</evidence>
<keyword evidence="14" id="KW-1185">Reference proteome</keyword>
<dbReference type="GO" id="GO:0007030">
    <property type="term" value="P:Golgi organization"/>
    <property type="evidence" value="ECO:0007669"/>
    <property type="project" value="InterPro"/>
</dbReference>
<reference evidence="13 14" key="1">
    <citation type="submission" date="2019-11" db="EMBL/GenBank/DDBJ databases">
        <authorList>
            <person name="Yang C."/>
            <person name="Li F."/>
        </authorList>
    </citation>
    <scope>NUCLEOTIDE SEQUENCE [LARGE SCALE GENOMIC DNA]</scope>
    <source>
        <strain evidence="13">KB4526</strain>
        <tissue evidence="13">Muscle</tissue>
    </source>
</reference>
<feature type="compositionally biased region" description="Polar residues" evidence="11">
    <location>
        <begin position="176"/>
        <end position="188"/>
    </location>
</feature>
<proteinExistence type="predicted"/>
<feature type="non-terminal residue" evidence="13">
    <location>
        <position position="730"/>
    </location>
</feature>
<dbReference type="InterPro" id="IPR019177">
    <property type="entry name" value="Golgin_subfamily_A_member_5"/>
</dbReference>
<sequence length="730" mass="82221">MSWFADLAGKAEDLLNRVDQGAATALSRKENTSNLAYNKNADYPELQQNTDLTYQAGSKAAYISSAAENIRNQKATILAGTANVKVGSRASVETSHSGENTSAPRPSSQFVRRKKSEPDDELLFDFLNSSQKEPTGRVETKKERSKTPGLQSSRTASGGSVNTNVTTVKTIEENPSRSQGDETSNNPDSGHEVQEDSSKGNVSSGAACADHNPTPADGKSHELSNLRLENQLLRNEVQSLNQEMASLLQRSKETQEELNKARARVEKWNVDHSKSDRITRELRAQVDDLTEAVAAKDSQLGVLKVRLQEADQLLSTRTEALEALQSEKSRMMQDHSEGSSLQHQALQTLQERLHEADAARKREQESSKQMQSEFAARLNKMEVERQNLAEAVTLAERKFADEKKRVDELQQQVKVFKSNLESSKQELVDYKQKATRILQSKEKLINSLKEGSGFEGLDSSTAYSMELEELRHEKEMQKEEIQKLMGQIHQLRSELQDMEAQQVSEAESAREQLQDLQDQIAGQKASKQELEAELERQKQEFHYIEEDLYRTKNTLQSRIKDREEEIQKLRNQLTNKTLSSSSQSELENRLHQLTETLIQKQTMLESLSTEKNSLVFQLERLEQQVNSASGGSNSGSSINMPGVDNGEGTRLRNVPVLFNDTEANLAGMYGKVRKAASSIDQFSIRLGIFLRRYPIARVFVIIYMALLHLWVMVVLLTYTPEMHHDQPRGK</sequence>
<dbReference type="AlphaFoldDB" id="A0A6G1AD30"/>
<dbReference type="Proteomes" id="UP000475037">
    <property type="component" value="Unassembled WGS sequence"/>
</dbReference>
<dbReference type="PANTHER" id="PTHR13815:SF7">
    <property type="entry name" value="GOLGIN SUBFAMILY A MEMBER 5"/>
    <property type="match status" value="1"/>
</dbReference>
<feature type="coiled-coil region" evidence="10">
    <location>
        <begin position="460"/>
        <end position="579"/>
    </location>
</feature>
<evidence type="ECO:0000313" key="13">
    <source>
        <dbReference type="EMBL" id="KAF0873352.1"/>
    </source>
</evidence>
<keyword evidence="4 12" id="KW-1133">Transmembrane helix</keyword>
<comment type="function">
    <text evidence="8">Involved in maintaining Golgi structure. Stimulates the formation of Golgi stacks and ribbons. Involved in intra-Golgi retrograde transport.</text>
</comment>
<evidence type="ECO:0000256" key="8">
    <source>
        <dbReference type="ARBA" id="ARBA00024833"/>
    </source>
</evidence>
<keyword evidence="5" id="KW-0333">Golgi apparatus</keyword>
<comment type="caution">
    <text evidence="13">The sequence shown here is derived from an EMBL/GenBank/DDBJ whole genome shotgun (WGS) entry which is preliminary data.</text>
</comment>
<gene>
    <name evidence="13" type="primary">Golga5_0</name>
    <name evidence="13" type="ORF">FOF47_R09930</name>
</gene>
<evidence type="ECO:0000256" key="1">
    <source>
        <dbReference type="ARBA" id="ARBA00004409"/>
    </source>
</evidence>
<keyword evidence="7 12" id="KW-0472">Membrane</keyword>
<evidence type="ECO:0000256" key="3">
    <source>
        <dbReference type="ARBA" id="ARBA00022692"/>
    </source>
</evidence>
<evidence type="ECO:0000256" key="5">
    <source>
        <dbReference type="ARBA" id="ARBA00023034"/>
    </source>
</evidence>
<evidence type="ECO:0000256" key="10">
    <source>
        <dbReference type="SAM" id="Coils"/>
    </source>
</evidence>
<feature type="region of interest" description="Disordered" evidence="11">
    <location>
        <begin position="89"/>
        <end position="221"/>
    </location>
</feature>
<evidence type="ECO:0000256" key="4">
    <source>
        <dbReference type="ARBA" id="ARBA00022989"/>
    </source>
</evidence>
<dbReference type="EMBL" id="VOAJ01005846">
    <property type="protein sequence ID" value="KAF0873352.1"/>
    <property type="molecule type" value="Genomic_DNA"/>
</dbReference>
<dbReference type="FunFam" id="1.10.287.1490:FF:000009">
    <property type="entry name" value="Golgin subfamily A member 5"/>
    <property type="match status" value="1"/>
</dbReference>
<feature type="compositionally biased region" description="Polar residues" evidence="11">
    <location>
        <begin position="148"/>
        <end position="169"/>
    </location>
</feature>
<feature type="compositionally biased region" description="Basic and acidic residues" evidence="11">
    <location>
        <begin position="189"/>
        <end position="198"/>
    </location>
</feature>
<feature type="transmembrane region" description="Helical" evidence="12">
    <location>
        <begin position="698"/>
        <end position="718"/>
    </location>
</feature>
<evidence type="ECO:0000256" key="11">
    <source>
        <dbReference type="SAM" id="MobiDB-lite"/>
    </source>
</evidence>
<feature type="compositionally biased region" description="Basic and acidic residues" evidence="11">
    <location>
        <begin position="134"/>
        <end position="146"/>
    </location>
</feature>
<name>A0A6G1AD30_CROCR</name>
<dbReference type="OrthoDB" id="248903at2759"/>
<evidence type="ECO:0000256" key="7">
    <source>
        <dbReference type="ARBA" id="ARBA00023136"/>
    </source>
</evidence>
<dbReference type="GO" id="GO:0000139">
    <property type="term" value="C:Golgi membrane"/>
    <property type="evidence" value="ECO:0007669"/>
    <property type="project" value="UniProtKB-SubCell"/>
</dbReference>
<feature type="non-terminal residue" evidence="13">
    <location>
        <position position="1"/>
    </location>
</feature>
<protein>
    <recommendedName>
        <fullName evidence="2">Golgin subfamily A member 5</fullName>
    </recommendedName>
    <alternativeName>
        <fullName evidence="9">Golgin-84</fullName>
    </alternativeName>
</protein>
<keyword evidence="6 10" id="KW-0175">Coiled coil</keyword>
<evidence type="ECO:0000256" key="12">
    <source>
        <dbReference type="SAM" id="Phobius"/>
    </source>
</evidence>
<feature type="coiled-coil region" evidence="10">
    <location>
        <begin position="307"/>
        <end position="433"/>
    </location>
</feature>
<dbReference type="Pfam" id="PF09787">
    <property type="entry name" value="Golgin_A5"/>
    <property type="match status" value="1"/>
</dbReference>
<keyword evidence="3 12" id="KW-0812">Transmembrane</keyword>
<dbReference type="GO" id="GO:0031985">
    <property type="term" value="C:Golgi cisterna"/>
    <property type="evidence" value="ECO:0007669"/>
    <property type="project" value="TreeGrafter"/>
</dbReference>
<evidence type="ECO:0000256" key="2">
    <source>
        <dbReference type="ARBA" id="ARBA00020370"/>
    </source>
</evidence>
<evidence type="ECO:0000313" key="14">
    <source>
        <dbReference type="Proteomes" id="UP000475037"/>
    </source>
</evidence>
<dbReference type="GO" id="GO:0000301">
    <property type="term" value="P:retrograde transport, vesicle recycling within Golgi"/>
    <property type="evidence" value="ECO:0007669"/>
    <property type="project" value="TreeGrafter"/>
</dbReference>